<dbReference type="Gene3D" id="3.40.630.10">
    <property type="entry name" value="Zn peptidases"/>
    <property type="match status" value="1"/>
</dbReference>
<accession>A0A6I6G617</accession>
<evidence type="ECO:0000256" key="8">
    <source>
        <dbReference type="SAM" id="SignalP"/>
    </source>
</evidence>
<dbReference type="Pfam" id="PF00246">
    <property type="entry name" value="Peptidase_M14"/>
    <property type="match status" value="1"/>
</dbReference>
<proteinExistence type="inferred from homology"/>
<evidence type="ECO:0000259" key="9">
    <source>
        <dbReference type="PROSITE" id="PS52035"/>
    </source>
</evidence>
<dbReference type="EMBL" id="CP046566">
    <property type="protein sequence ID" value="QGW28096.1"/>
    <property type="molecule type" value="Genomic_DNA"/>
</dbReference>
<keyword evidence="4" id="KW-0378">Hydrolase</keyword>
<protein>
    <submittedName>
        <fullName evidence="10">Zinc carboxypeptidase</fullName>
    </submittedName>
</protein>
<keyword evidence="3" id="KW-0645">Protease</keyword>
<evidence type="ECO:0000256" key="2">
    <source>
        <dbReference type="ARBA" id="ARBA00005988"/>
    </source>
</evidence>
<evidence type="ECO:0000313" key="10">
    <source>
        <dbReference type="EMBL" id="QGW28096.1"/>
    </source>
</evidence>
<evidence type="ECO:0000256" key="3">
    <source>
        <dbReference type="ARBA" id="ARBA00022670"/>
    </source>
</evidence>
<dbReference type="PROSITE" id="PS52035">
    <property type="entry name" value="PEPTIDASE_M14"/>
    <property type="match status" value="1"/>
</dbReference>
<dbReference type="SUPFAM" id="SSF52317">
    <property type="entry name" value="Class I glutamine amidotransferase-like"/>
    <property type="match status" value="1"/>
</dbReference>
<evidence type="ECO:0000256" key="1">
    <source>
        <dbReference type="ARBA" id="ARBA00001947"/>
    </source>
</evidence>
<dbReference type="InterPro" id="IPR000834">
    <property type="entry name" value="Peptidase_M14"/>
</dbReference>
<dbReference type="KEGG" id="fls:GLV81_08280"/>
<feature type="signal peptide" evidence="8">
    <location>
        <begin position="1"/>
        <end position="20"/>
    </location>
</feature>
<dbReference type="GO" id="GO:0006508">
    <property type="term" value="P:proteolysis"/>
    <property type="evidence" value="ECO:0007669"/>
    <property type="project" value="UniProtKB-KW"/>
</dbReference>
<keyword evidence="10" id="KW-0121">Carboxypeptidase</keyword>
<sequence>MRKLFAFCCGLLLLSLATTAQPLSYYLPDSVQYDPAVPTPASVIGHEVGEWHVTHDKLVMYMKALAAAKPDRIQLKVTGTTYEGRQQLLLTISSPGNMGRIELLRQQHLQLLNPVTSANLDTKGMPAVVLMGYSIHGNESSGSNAALLAAYYLAAAKGPQIDDLLSNTIILLDPSFNPDGLNRFATWANQHKSKNLVADPQSREYNEVWPGGRFNHYWFDLNRDWLPAVHRESQNRLKYFHDWKPNILTDHHEMGSNSTFFFQPGVPSRVHPLTPVKNQELTGKIGQFHARFLDRIGSLYFTKEGYDDFYYGKGSTFPDMQGGIGILFEQASSRGHVQETDNGLLTFPFTIRNQFVTTLSTLEAAKNLRVELLNYQKEFYNQMIKDAAASAEKAFVFGDNNDPQKGLILAQMLTRHGVDVFGLKSDVSAGGQSFAKGKGFIVPVPAHQYKLVRTVFDKQLQYTDSLFYDVTTWTMPMAFGVPYAGLTAAQPQLQGDRVMLTGTVPGVIEAGEASYGYLLDWKAFEAPKALWKLLQRGVQAKVAGNTMQFNMGDSLRNFDRGTIIIPQQTQNLSAAELKKVIADVAASCAVTFTPLRTGNVTAGSDLGSRYMQKVNTPSVAMLVGTGVSATDAGEVWHLLDQRMDMGTTHLDVAQFNRADLDRYTTLIMVSGMYSAINKDKLKAWVDAGGVLIACEDAVSWLADNGLVKADMKRVAPAVDSLMKPNYFAKEQIDGAQRMNGAIFRAELDVTHPLCYGYSGNTVDLFKTNNVFLQIPKNPYATPVKYGSNPLQSGYITRQNYAALKNSASVMVQTSGAGRIVLMADNPNFRAFWLGASKLFMNAIFFGSNIDAASARAGE</sequence>
<gene>
    <name evidence="10" type="ORF">GLV81_08280</name>
</gene>
<evidence type="ECO:0000256" key="5">
    <source>
        <dbReference type="ARBA" id="ARBA00022833"/>
    </source>
</evidence>
<evidence type="ECO:0000256" key="4">
    <source>
        <dbReference type="ARBA" id="ARBA00022801"/>
    </source>
</evidence>
<comment type="similarity">
    <text evidence="2 7">Belongs to the peptidase M14 family.</text>
</comment>
<dbReference type="Proteomes" id="UP000426027">
    <property type="component" value="Chromosome"/>
</dbReference>
<dbReference type="PANTHER" id="PTHR11705">
    <property type="entry name" value="PROTEASE FAMILY M14 CARBOXYPEPTIDASE A,B"/>
    <property type="match status" value="1"/>
</dbReference>
<reference evidence="10 11" key="1">
    <citation type="submission" date="2019-11" db="EMBL/GenBank/DDBJ databases">
        <authorList>
            <person name="Im W.T."/>
        </authorList>
    </citation>
    <scope>NUCLEOTIDE SEQUENCE [LARGE SCALE GENOMIC DNA]</scope>
    <source>
        <strain evidence="10 11">SB-02</strain>
    </source>
</reference>
<dbReference type="PANTHER" id="PTHR11705:SF143">
    <property type="entry name" value="SLL0236 PROTEIN"/>
    <property type="match status" value="1"/>
</dbReference>
<comment type="cofactor">
    <cofactor evidence="1">
        <name>Zn(2+)</name>
        <dbReference type="ChEBI" id="CHEBI:29105"/>
    </cofactor>
</comment>
<keyword evidence="8" id="KW-0732">Signal</keyword>
<comment type="caution">
    <text evidence="7">Lacks conserved residue(s) required for the propagation of feature annotation.</text>
</comment>
<evidence type="ECO:0000256" key="7">
    <source>
        <dbReference type="PROSITE-ProRule" id="PRU01379"/>
    </source>
</evidence>
<dbReference type="AlphaFoldDB" id="A0A6I6G617"/>
<dbReference type="GO" id="GO:0005615">
    <property type="term" value="C:extracellular space"/>
    <property type="evidence" value="ECO:0007669"/>
    <property type="project" value="TreeGrafter"/>
</dbReference>
<evidence type="ECO:0000256" key="6">
    <source>
        <dbReference type="ARBA" id="ARBA00023049"/>
    </source>
</evidence>
<dbReference type="CDD" id="cd06238">
    <property type="entry name" value="M14-like"/>
    <property type="match status" value="1"/>
</dbReference>
<dbReference type="GO" id="GO:0004181">
    <property type="term" value="F:metallocarboxypeptidase activity"/>
    <property type="evidence" value="ECO:0007669"/>
    <property type="project" value="InterPro"/>
</dbReference>
<dbReference type="SMART" id="SM00631">
    <property type="entry name" value="Zn_pept"/>
    <property type="match status" value="1"/>
</dbReference>
<keyword evidence="6" id="KW-0482">Metalloprotease</keyword>
<organism evidence="10 11">
    <name type="scientific">Phnomibacter ginsenosidimutans</name>
    <dbReference type="NCBI Taxonomy" id="2676868"/>
    <lineage>
        <taxon>Bacteria</taxon>
        <taxon>Pseudomonadati</taxon>
        <taxon>Bacteroidota</taxon>
        <taxon>Chitinophagia</taxon>
        <taxon>Chitinophagales</taxon>
        <taxon>Chitinophagaceae</taxon>
        <taxon>Phnomibacter</taxon>
    </lineage>
</organism>
<keyword evidence="5" id="KW-0862">Zinc</keyword>
<dbReference type="RefSeq" id="WP_157478455.1">
    <property type="nucleotide sequence ID" value="NZ_CP046566.1"/>
</dbReference>
<feature type="chain" id="PRO_5026320299" evidence="8">
    <location>
        <begin position="21"/>
        <end position="858"/>
    </location>
</feature>
<dbReference type="SUPFAM" id="SSF53187">
    <property type="entry name" value="Zn-dependent exopeptidases"/>
    <property type="match status" value="1"/>
</dbReference>
<dbReference type="GO" id="GO:0008270">
    <property type="term" value="F:zinc ion binding"/>
    <property type="evidence" value="ECO:0007669"/>
    <property type="project" value="InterPro"/>
</dbReference>
<feature type="domain" description="Peptidase M14" evidence="9">
    <location>
        <begin position="51"/>
        <end position="351"/>
    </location>
</feature>
<dbReference type="InterPro" id="IPR029062">
    <property type="entry name" value="Class_I_gatase-like"/>
</dbReference>
<keyword evidence="11" id="KW-1185">Reference proteome</keyword>
<name>A0A6I6G617_9BACT</name>
<evidence type="ECO:0000313" key="11">
    <source>
        <dbReference type="Proteomes" id="UP000426027"/>
    </source>
</evidence>